<dbReference type="GO" id="GO:0020037">
    <property type="term" value="F:heme binding"/>
    <property type="evidence" value="ECO:0007669"/>
    <property type="project" value="InterPro"/>
</dbReference>
<accession>A6GIU0</accession>
<gene>
    <name evidence="5" type="ORF">PPSIR1_27058</name>
</gene>
<dbReference type="PROSITE" id="PS00086">
    <property type="entry name" value="CYTOCHROME_P450"/>
    <property type="match status" value="1"/>
</dbReference>
<dbReference type="EMBL" id="ABCS01000143">
    <property type="protein sequence ID" value="EDM74206.1"/>
    <property type="molecule type" value="Genomic_DNA"/>
</dbReference>
<dbReference type="PRINTS" id="PR00463">
    <property type="entry name" value="EP450I"/>
</dbReference>
<evidence type="ECO:0000256" key="3">
    <source>
        <dbReference type="PIRSR" id="PIRSR602401-1"/>
    </source>
</evidence>
<dbReference type="PRINTS" id="PR00385">
    <property type="entry name" value="P450"/>
</dbReference>
<dbReference type="GO" id="GO:0016705">
    <property type="term" value="F:oxidoreductase activity, acting on paired donors, with incorporation or reduction of molecular oxygen"/>
    <property type="evidence" value="ECO:0007669"/>
    <property type="project" value="InterPro"/>
</dbReference>
<dbReference type="Gene3D" id="1.10.630.10">
    <property type="entry name" value="Cytochrome P450"/>
    <property type="match status" value="1"/>
</dbReference>
<comment type="caution">
    <text evidence="5">The sequence shown here is derived from an EMBL/GenBank/DDBJ whole genome shotgun (WGS) entry which is preliminary data.</text>
</comment>
<proteinExistence type="inferred from homology"/>
<dbReference type="PANTHER" id="PTHR24305:SF166">
    <property type="entry name" value="CYTOCHROME P450 12A4, MITOCHONDRIAL-RELATED"/>
    <property type="match status" value="1"/>
</dbReference>
<dbReference type="GO" id="GO:0004497">
    <property type="term" value="F:monooxygenase activity"/>
    <property type="evidence" value="ECO:0007669"/>
    <property type="project" value="UniProtKB-KW"/>
</dbReference>
<sequence length="422" mass="46795">MIGSLHQVVRRRPEFFERAQALCGALFVLDLGVDELVVVGDALLAEDVLHRRVEHFDKGGNMWDLVRERIGQGLTFSEGELWRRQRRLLSHEFRRSRVQAFRAVIAETVDEQLGQLDSGEAIDLSRWSERLLATMTARVLLGGELDLDTFERLRAAFSTLLGGFMLGAVTGALPRWLPVPGAGRLESATRTIHEIILAMIAERRRTGATGQDLLSTLVRATEADGPMSDQQLLDEIIVLYVAGYETTASALAWTTKTLADQPELVAELQGQIDAGEDATALPLLDATFREGLRMYAPAPFLPRRAARDEVLGGYAIPAGRQLLVMPWLIHHNPRYWPSPARFDPRRHLGEHARPRLAWMPFGAGKRVCIGMGLGMLEGTLALAGLLRRFTPRPAGRPSQPMFSGTLSSADGVWVRLERRACS</sequence>
<dbReference type="Proteomes" id="UP000005801">
    <property type="component" value="Unassembled WGS sequence"/>
</dbReference>
<dbReference type="AlphaFoldDB" id="A6GIU0"/>
<dbReference type="InterPro" id="IPR002401">
    <property type="entry name" value="Cyt_P450_E_grp-I"/>
</dbReference>
<dbReference type="SUPFAM" id="SSF48264">
    <property type="entry name" value="Cytochrome P450"/>
    <property type="match status" value="1"/>
</dbReference>
<keyword evidence="6" id="KW-1185">Reference proteome</keyword>
<dbReference type="InterPro" id="IPR050121">
    <property type="entry name" value="Cytochrome_P450_monoxygenase"/>
</dbReference>
<keyword evidence="3 4" id="KW-0479">Metal-binding</keyword>
<comment type="similarity">
    <text evidence="2 4">Belongs to the cytochrome P450 family.</text>
</comment>
<keyword evidence="4" id="KW-0503">Monooxygenase</keyword>
<reference evidence="5 6" key="1">
    <citation type="submission" date="2007-06" db="EMBL/GenBank/DDBJ databases">
        <authorList>
            <person name="Shimkets L."/>
            <person name="Ferriera S."/>
            <person name="Johnson J."/>
            <person name="Kravitz S."/>
            <person name="Beeson K."/>
            <person name="Sutton G."/>
            <person name="Rogers Y.-H."/>
            <person name="Friedman R."/>
            <person name="Frazier M."/>
            <person name="Venter J.C."/>
        </authorList>
    </citation>
    <scope>NUCLEOTIDE SEQUENCE [LARGE SCALE GENOMIC DNA]</scope>
    <source>
        <strain evidence="5 6">SIR-1</strain>
    </source>
</reference>
<dbReference type="Pfam" id="PF00067">
    <property type="entry name" value="p450"/>
    <property type="match status" value="1"/>
</dbReference>
<keyword evidence="4" id="KW-0560">Oxidoreductase</keyword>
<dbReference type="InterPro" id="IPR036396">
    <property type="entry name" value="Cyt_P450_sf"/>
</dbReference>
<name>A6GIU0_9BACT</name>
<keyword evidence="3 4" id="KW-0349">Heme</keyword>
<dbReference type="GO" id="GO:0005506">
    <property type="term" value="F:iron ion binding"/>
    <property type="evidence" value="ECO:0007669"/>
    <property type="project" value="InterPro"/>
</dbReference>
<dbReference type="eggNOG" id="COG2124">
    <property type="taxonomic scope" value="Bacteria"/>
</dbReference>
<evidence type="ECO:0000256" key="2">
    <source>
        <dbReference type="ARBA" id="ARBA00010617"/>
    </source>
</evidence>
<organism evidence="5 6">
    <name type="scientific">Plesiocystis pacifica SIR-1</name>
    <dbReference type="NCBI Taxonomy" id="391625"/>
    <lineage>
        <taxon>Bacteria</taxon>
        <taxon>Pseudomonadati</taxon>
        <taxon>Myxococcota</taxon>
        <taxon>Polyangia</taxon>
        <taxon>Nannocystales</taxon>
        <taxon>Nannocystaceae</taxon>
        <taxon>Plesiocystis</taxon>
    </lineage>
</organism>
<dbReference type="STRING" id="391625.PPSIR1_27058"/>
<evidence type="ECO:0000313" key="6">
    <source>
        <dbReference type="Proteomes" id="UP000005801"/>
    </source>
</evidence>
<protein>
    <submittedName>
        <fullName evidence="5">Cytochrome P450</fullName>
    </submittedName>
</protein>
<evidence type="ECO:0000313" key="5">
    <source>
        <dbReference type="EMBL" id="EDM74206.1"/>
    </source>
</evidence>
<dbReference type="InterPro" id="IPR017972">
    <property type="entry name" value="Cyt_P450_CS"/>
</dbReference>
<keyword evidence="3 4" id="KW-0408">Iron</keyword>
<dbReference type="PANTHER" id="PTHR24305">
    <property type="entry name" value="CYTOCHROME P450"/>
    <property type="match status" value="1"/>
</dbReference>
<evidence type="ECO:0000256" key="1">
    <source>
        <dbReference type="ARBA" id="ARBA00001971"/>
    </source>
</evidence>
<feature type="binding site" description="axial binding residue" evidence="3">
    <location>
        <position position="368"/>
    </location>
    <ligand>
        <name>heme</name>
        <dbReference type="ChEBI" id="CHEBI:30413"/>
    </ligand>
    <ligandPart>
        <name>Fe</name>
        <dbReference type="ChEBI" id="CHEBI:18248"/>
    </ligandPart>
</feature>
<dbReference type="InterPro" id="IPR001128">
    <property type="entry name" value="Cyt_P450"/>
</dbReference>
<comment type="cofactor">
    <cofactor evidence="1 3">
        <name>heme</name>
        <dbReference type="ChEBI" id="CHEBI:30413"/>
    </cofactor>
</comment>
<evidence type="ECO:0000256" key="4">
    <source>
        <dbReference type="RuleBase" id="RU000461"/>
    </source>
</evidence>